<evidence type="ECO:0000313" key="2">
    <source>
        <dbReference type="Proteomes" id="UP000024404"/>
    </source>
</evidence>
<reference evidence="1" key="2">
    <citation type="submission" date="2018-02" db="UniProtKB">
        <authorList>
            <consortium name="EnsemblMetazoa"/>
        </authorList>
    </citation>
    <scope>IDENTIFICATION</scope>
</reference>
<dbReference type="Proteomes" id="UP000024404">
    <property type="component" value="Unassembled WGS sequence"/>
</dbReference>
<organism evidence="1 2">
    <name type="scientific">Onchocerca volvulus</name>
    <dbReference type="NCBI Taxonomy" id="6282"/>
    <lineage>
        <taxon>Eukaryota</taxon>
        <taxon>Metazoa</taxon>
        <taxon>Ecdysozoa</taxon>
        <taxon>Nematoda</taxon>
        <taxon>Chromadorea</taxon>
        <taxon>Rhabditida</taxon>
        <taxon>Spirurina</taxon>
        <taxon>Spiruromorpha</taxon>
        <taxon>Filarioidea</taxon>
        <taxon>Onchocercidae</taxon>
        <taxon>Onchocerca</taxon>
    </lineage>
</organism>
<dbReference type="AlphaFoldDB" id="A0A2K6W825"/>
<keyword evidence="2" id="KW-1185">Reference proteome</keyword>
<accession>A0A2K6W825</accession>
<protein>
    <submittedName>
        <fullName evidence="1">Uncharacterized protein</fullName>
    </submittedName>
</protein>
<name>A0A2K6W825_ONCVO</name>
<dbReference type="EnsemblMetazoa" id="OVOC5837.1">
    <property type="protein sequence ID" value="OVOC5837.1"/>
    <property type="gene ID" value="WBGene00242646"/>
</dbReference>
<dbReference type="EMBL" id="CMVM020000161">
    <property type="status" value="NOT_ANNOTATED_CDS"/>
    <property type="molecule type" value="Genomic_DNA"/>
</dbReference>
<evidence type="ECO:0000313" key="1">
    <source>
        <dbReference type="EnsemblMetazoa" id="OVOC5837.1"/>
    </source>
</evidence>
<reference evidence="2" key="1">
    <citation type="submission" date="2013-10" db="EMBL/GenBank/DDBJ databases">
        <title>Genome sequencing of Onchocerca volvulus.</title>
        <authorList>
            <person name="Cotton J."/>
            <person name="Tsai J."/>
            <person name="Stanley E."/>
            <person name="Tracey A."/>
            <person name="Holroyd N."/>
            <person name="Lustigman S."/>
            <person name="Berriman M."/>
        </authorList>
    </citation>
    <scope>NUCLEOTIDE SEQUENCE</scope>
</reference>
<proteinExistence type="predicted"/>
<sequence>MAPAWEWYGLAVLTRHCHIAVMLELYIVNLMRLKGELQGCYIMQWPAIR</sequence>